<keyword evidence="3" id="KW-1185">Reference proteome</keyword>
<evidence type="ECO:0000256" key="1">
    <source>
        <dbReference type="SAM" id="SignalP"/>
    </source>
</evidence>
<reference evidence="2 3" key="1">
    <citation type="submission" date="2017-12" db="EMBL/GenBank/DDBJ databases">
        <title>Anaerobic carbon monoxide metabolism by Pleomorphomonas carboxyditropha sp. nov., a new mesophilic hydrogenogenic carboxidotroph.</title>
        <authorList>
            <person name="Esquivel-Elizondo S."/>
            <person name="Krajmalnik-Brown R."/>
        </authorList>
    </citation>
    <scope>NUCLEOTIDE SEQUENCE [LARGE SCALE GENOMIC DNA]</scope>
    <source>
        <strain evidence="2 3">R5-392</strain>
    </source>
</reference>
<feature type="signal peptide" evidence="1">
    <location>
        <begin position="1"/>
        <end position="24"/>
    </location>
</feature>
<dbReference type="RefSeq" id="WP_101290420.1">
    <property type="nucleotide sequence ID" value="NZ_FOUQ01000002.1"/>
</dbReference>
<proteinExistence type="predicted"/>
<comment type="caution">
    <text evidence="2">The sequence shown here is derived from an EMBL/GenBank/DDBJ whole genome shotgun (WGS) entry which is preliminary data.</text>
</comment>
<dbReference type="OrthoDB" id="8450473at2"/>
<dbReference type="EMBL" id="PJNW01000014">
    <property type="protein sequence ID" value="PKR88017.1"/>
    <property type="molecule type" value="Genomic_DNA"/>
</dbReference>
<organism evidence="2 3">
    <name type="scientific">Pleomorphomonas diazotrophica</name>
    <dbReference type="NCBI Taxonomy" id="1166257"/>
    <lineage>
        <taxon>Bacteria</taxon>
        <taxon>Pseudomonadati</taxon>
        <taxon>Pseudomonadota</taxon>
        <taxon>Alphaproteobacteria</taxon>
        <taxon>Hyphomicrobiales</taxon>
        <taxon>Pleomorphomonadaceae</taxon>
        <taxon>Pleomorphomonas</taxon>
    </lineage>
</organism>
<feature type="chain" id="PRO_5015065680" evidence="1">
    <location>
        <begin position="25"/>
        <end position="107"/>
    </location>
</feature>
<name>A0A1I4RWD1_9HYPH</name>
<gene>
    <name evidence="2" type="ORF">CXZ10_16270</name>
</gene>
<accession>A0A1I4RWD1</accession>
<evidence type="ECO:0000313" key="2">
    <source>
        <dbReference type="EMBL" id="PKR88017.1"/>
    </source>
</evidence>
<dbReference type="Proteomes" id="UP000233491">
    <property type="component" value="Unassembled WGS sequence"/>
</dbReference>
<protein>
    <submittedName>
        <fullName evidence="2">Uncharacterized protein</fullName>
    </submittedName>
</protein>
<keyword evidence="1" id="KW-0732">Signal</keyword>
<evidence type="ECO:0000313" key="3">
    <source>
        <dbReference type="Proteomes" id="UP000233491"/>
    </source>
</evidence>
<dbReference type="AlphaFoldDB" id="A0A1I4RWD1"/>
<sequence length="107" mass="10796">MKRLLVAAAVASLLVAASSTGASAFGMNVPKSVVMAAVSAPTVSSTERTFVFPPLTFLSAAGDYAARVRSEVIDVFAPGIFSGIGAAYHRALGMPAPTSAVPELVAI</sequence>